<accession>A0A835YR12</accession>
<feature type="compositionally biased region" description="Basic residues" evidence="1">
    <location>
        <begin position="17"/>
        <end position="28"/>
    </location>
</feature>
<dbReference type="AlphaFoldDB" id="A0A835YR12"/>
<dbReference type="EMBL" id="JAFCMP010000518">
    <property type="protein sequence ID" value="KAG5178100.1"/>
    <property type="molecule type" value="Genomic_DNA"/>
</dbReference>
<keyword evidence="3" id="KW-1185">Reference proteome</keyword>
<name>A0A835YR12_9STRA</name>
<evidence type="ECO:0000313" key="2">
    <source>
        <dbReference type="EMBL" id="KAG5178100.1"/>
    </source>
</evidence>
<sequence>METEVKAVAPVASKPQGKPKKGKGKAKAKAPAAKASDAFVSTKKRAGDLMAGEPPSFLDELGATLWKELVVAPRGKPIAPTQGPFSRAYRSFTAKGEGVTVHMGGAFEFDEDDAADRAPAPPDLEKKAALRLYQSTLGAAVAAAGTVEPTMSTVSNVAMKARLTRLYLKQLAMDLKPRVASNPDFDPKRFPATAARIMA</sequence>
<gene>
    <name evidence="2" type="ORF">JKP88DRAFT_225795</name>
</gene>
<dbReference type="OrthoDB" id="10305673at2759"/>
<feature type="region of interest" description="Disordered" evidence="1">
    <location>
        <begin position="1"/>
        <end position="38"/>
    </location>
</feature>
<proteinExistence type="predicted"/>
<protein>
    <submittedName>
        <fullName evidence="2">Uncharacterized protein</fullName>
    </submittedName>
</protein>
<evidence type="ECO:0000313" key="3">
    <source>
        <dbReference type="Proteomes" id="UP000664859"/>
    </source>
</evidence>
<comment type="caution">
    <text evidence="2">The sequence shown here is derived from an EMBL/GenBank/DDBJ whole genome shotgun (WGS) entry which is preliminary data.</text>
</comment>
<reference evidence="2" key="1">
    <citation type="submission" date="2021-02" db="EMBL/GenBank/DDBJ databases">
        <title>First Annotated Genome of the Yellow-green Alga Tribonema minus.</title>
        <authorList>
            <person name="Mahan K.M."/>
        </authorList>
    </citation>
    <scope>NUCLEOTIDE SEQUENCE</scope>
    <source>
        <strain evidence="2">UTEX B ZZ1240</strain>
    </source>
</reference>
<evidence type="ECO:0000256" key="1">
    <source>
        <dbReference type="SAM" id="MobiDB-lite"/>
    </source>
</evidence>
<organism evidence="2 3">
    <name type="scientific">Tribonema minus</name>
    <dbReference type="NCBI Taxonomy" id="303371"/>
    <lineage>
        <taxon>Eukaryota</taxon>
        <taxon>Sar</taxon>
        <taxon>Stramenopiles</taxon>
        <taxon>Ochrophyta</taxon>
        <taxon>PX clade</taxon>
        <taxon>Xanthophyceae</taxon>
        <taxon>Tribonematales</taxon>
        <taxon>Tribonemataceae</taxon>
        <taxon>Tribonema</taxon>
    </lineage>
</organism>
<dbReference type="Proteomes" id="UP000664859">
    <property type="component" value="Unassembled WGS sequence"/>
</dbReference>